<name>G7H3E3_9ACTN</name>
<comment type="caution">
    <text evidence="3">The sequence shown here is derived from an EMBL/GenBank/DDBJ whole genome shotgun (WGS) entry which is preliminary data.</text>
</comment>
<dbReference type="STRING" id="1073574.GOARA_056_01160"/>
<proteinExistence type="predicted"/>
<feature type="compositionally biased region" description="Low complexity" evidence="1">
    <location>
        <begin position="261"/>
        <end position="270"/>
    </location>
</feature>
<feature type="compositionally biased region" description="Low complexity" evidence="1">
    <location>
        <begin position="342"/>
        <end position="351"/>
    </location>
</feature>
<dbReference type="Pfam" id="PF02720">
    <property type="entry name" value="DUF222"/>
    <property type="match status" value="1"/>
</dbReference>
<evidence type="ECO:0000259" key="2">
    <source>
        <dbReference type="Pfam" id="PF02720"/>
    </source>
</evidence>
<reference evidence="3 4" key="1">
    <citation type="submission" date="2011-11" db="EMBL/GenBank/DDBJ databases">
        <title>Whole genome shotgun sequence of Gordonia araii NBRC 100433.</title>
        <authorList>
            <person name="Yoshida Y."/>
            <person name="Hosoyama A."/>
            <person name="Tsuchikane K."/>
            <person name="Katsumata H."/>
            <person name="Yamazaki S."/>
            <person name="Fujita N."/>
        </authorList>
    </citation>
    <scope>NUCLEOTIDE SEQUENCE [LARGE SCALE GENOMIC DNA]</scope>
    <source>
        <strain evidence="3 4">NBRC 100433</strain>
    </source>
</reference>
<protein>
    <recommendedName>
        <fullName evidence="2">DUF222 domain-containing protein</fullName>
    </recommendedName>
</protein>
<evidence type="ECO:0000313" key="4">
    <source>
        <dbReference type="Proteomes" id="UP000035088"/>
    </source>
</evidence>
<dbReference type="Proteomes" id="UP000035088">
    <property type="component" value="Unassembled WGS sequence"/>
</dbReference>
<organism evidence="3 4">
    <name type="scientific">Gordonia araii NBRC 100433</name>
    <dbReference type="NCBI Taxonomy" id="1073574"/>
    <lineage>
        <taxon>Bacteria</taxon>
        <taxon>Bacillati</taxon>
        <taxon>Actinomycetota</taxon>
        <taxon>Actinomycetes</taxon>
        <taxon>Mycobacteriales</taxon>
        <taxon>Gordoniaceae</taxon>
        <taxon>Gordonia</taxon>
    </lineage>
</organism>
<dbReference type="AlphaFoldDB" id="G7H3E3"/>
<dbReference type="OrthoDB" id="4774794at2"/>
<feature type="compositionally biased region" description="Basic residues" evidence="1">
    <location>
        <begin position="271"/>
        <end position="340"/>
    </location>
</feature>
<evidence type="ECO:0000256" key="1">
    <source>
        <dbReference type="SAM" id="MobiDB-lite"/>
    </source>
</evidence>
<evidence type="ECO:0000313" key="3">
    <source>
        <dbReference type="EMBL" id="GAB10368.1"/>
    </source>
</evidence>
<dbReference type="EMBL" id="BAEE01000056">
    <property type="protein sequence ID" value="GAB10368.1"/>
    <property type="molecule type" value="Genomic_DNA"/>
</dbReference>
<feature type="compositionally biased region" description="Basic residues" evidence="1">
    <location>
        <begin position="236"/>
        <end position="260"/>
    </location>
</feature>
<feature type="domain" description="DUF222" evidence="2">
    <location>
        <begin position="82"/>
        <end position="239"/>
    </location>
</feature>
<dbReference type="InterPro" id="IPR003870">
    <property type="entry name" value="DUF222"/>
</dbReference>
<feature type="region of interest" description="Disordered" evidence="1">
    <location>
        <begin position="234"/>
        <end position="351"/>
    </location>
</feature>
<accession>G7H3E3</accession>
<sequence>MSPLTSTDALAGDAAGAGGPNDAAAHWADISAAMAAFAAQGASGDVTATLVGAGACARAESFIAWLRYARSAELFDAVLQAKLDDGDDELDLFDAHTQTAARLAMSMAISQSWAENLLSQGLALRDRLPKVAECLRDGLITPAQARQIISRTELVDGTDHAAPVDAAIAVALRAKPGSWTVNGIRNLADRVVFRHHPDAVREARERSLANRTTWVTPAPSGMATVGASMTAENARLAHRRRHRAGRHRLRARHPQRHRPQQRCLLQPARRGSLHLRLRARGLRRRDSRCRTARLRRQRPHRRPRGVRRIHRSRQQRAPRVPGRPRHHQPKPRPRHHRPPRQSRPAARPAGG</sequence>
<gene>
    <name evidence="3" type="ORF">GOARA_056_01160</name>
</gene>
<keyword evidence="4" id="KW-1185">Reference proteome</keyword>